<dbReference type="EMBL" id="NFII01000017">
    <property type="protein sequence ID" value="OUN99845.1"/>
    <property type="molecule type" value="Genomic_DNA"/>
</dbReference>
<dbReference type="EMBL" id="NFKE01000017">
    <property type="protein sequence ID" value="OUP31862.1"/>
    <property type="molecule type" value="Genomic_DNA"/>
</dbReference>
<protein>
    <submittedName>
        <fullName evidence="2">Uncharacterized protein</fullName>
    </submittedName>
</protein>
<evidence type="ECO:0000313" key="6">
    <source>
        <dbReference type="Proteomes" id="UP000284366"/>
    </source>
</evidence>
<dbReference type="RefSeq" id="WP_009120395.1">
    <property type="nucleotide sequence ID" value="NZ_CALIXP010000035.1"/>
</dbReference>
<reference evidence="4 5" key="1">
    <citation type="submission" date="2017-04" db="EMBL/GenBank/DDBJ databases">
        <title>Function of individual gut microbiota members based on whole genome sequencing of pure cultures obtained from chicken caecum.</title>
        <authorList>
            <person name="Medvecky M."/>
            <person name="Cejkova D."/>
            <person name="Polansky O."/>
            <person name="Karasova D."/>
            <person name="Kubasova T."/>
            <person name="Cizek A."/>
            <person name="Rychlik I."/>
        </authorList>
    </citation>
    <scope>NUCLEOTIDE SEQUENCE [LARGE SCALE GENOMIC DNA]</scope>
    <source>
        <strain evidence="5">An189</strain>
        <strain evidence="4">An43</strain>
    </source>
</reference>
<reference evidence="2" key="2">
    <citation type="journal article" date="2018" name="BMC Genomics">
        <title>Whole genome sequencing and function prediction of 133 gut anaerobes isolated from chicken caecum in pure cultures.</title>
        <authorList>
            <person name="Medvecky M."/>
            <person name="Cejkova D."/>
            <person name="Polansky O."/>
            <person name="Karasova D."/>
            <person name="Kubasova T."/>
            <person name="Cizek A."/>
            <person name="Rychlik I."/>
        </authorList>
    </citation>
    <scope>NUCLEOTIDE SEQUENCE</scope>
    <source>
        <strain evidence="2">An189</strain>
        <strain evidence="1">An43</strain>
    </source>
</reference>
<dbReference type="Proteomes" id="UP000195386">
    <property type="component" value="Unassembled WGS sequence"/>
</dbReference>
<reference evidence="3 6" key="3">
    <citation type="submission" date="2018-08" db="EMBL/GenBank/DDBJ databases">
        <title>A genome reference for cultivated species of the human gut microbiota.</title>
        <authorList>
            <person name="Zou Y."/>
            <person name="Xue W."/>
            <person name="Luo G."/>
        </authorList>
    </citation>
    <scope>NUCLEOTIDE SEQUENCE [LARGE SCALE GENOMIC DNA]</scope>
    <source>
        <strain evidence="3 6">AF14-27</strain>
    </source>
</reference>
<dbReference type="Proteomes" id="UP000284366">
    <property type="component" value="Unassembled WGS sequence"/>
</dbReference>
<evidence type="ECO:0000313" key="4">
    <source>
        <dbReference type="Proteomes" id="UP000195386"/>
    </source>
</evidence>
<evidence type="ECO:0000313" key="2">
    <source>
        <dbReference type="EMBL" id="OUP31862.1"/>
    </source>
</evidence>
<evidence type="ECO:0000313" key="5">
    <source>
        <dbReference type="Proteomes" id="UP000196587"/>
    </source>
</evidence>
<dbReference type="EMBL" id="QRZG01000031">
    <property type="protein sequence ID" value="RGV50237.1"/>
    <property type="molecule type" value="Genomic_DNA"/>
</dbReference>
<sequence>MGVCDDILKKDISPSCDDPVVQGLEQEGVIMNRADVDFAATLFNSTRKNVIETLAMKTGKKAYKVIVPGKAPFTGTTTALATGTYRNSFTNTLVLVILANDPDVCADIIDGLANGSYVVVLENKYKGLQKEANPGDAAFQVFGYYQGLTATTIENNKYSEDTEGGWTVTLEEQKAPKSALFLYKTSYEATKTAINTLTAEPAE</sequence>
<evidence type="ECO:0000313" key="1">
    <source>
        <dbReference type="EMBL" id="OUN99845.1"/>
    </source>
</evidence>
<dbReference type="AlphaFoldDB" id="A0A1Y4JRK4"/>
<dbReference type="Proteomes" id="UP000196587">
    <property type="component" value="Unassembled WGS sequence"/>
</dbReference>
<name>A0A1Y4JRK4_9BACE</name>
<accession>A0A1Y4JRK4</accession>
<evidence type="ECO:0000313" key="3">
    <source>
        <dbReference type="EMBL" id="RGV50237.1"/>
    </source>
</evidence>
<gene>
    <name evidence="2" type="ORF">B5F24_15805</name>
    <name evidence="1" type="ORF">B5F97_14705</name>
    <name evidence="3" type="ORF">DWW09_15185</name>
</gene>
<proteinExistence type="predicted"/>
<comment type="caution">
    <text evidence="2">The sequence shown here is derived from an EMBL/GenBank/DDBJ whole genome shotgun (WGS) entry which is preliminary data.</text>
</comment>
<organism evidence="2 5">
    <name type="scientific">Bacteroides clarus</name>
    <dbReference type="NCBI Taxonomy" id="626929"/>
    <lineage>
        <taxon>Bacteria</taxon>
        <taxon>Pseudomonadati</taxon>
        <taxon>Bacteroidota</taxon>
        <taxon>Bacteroidia</taxon>
        <taxon>Bacteroidales</taxon>
        <taxon>Bacteroidaceae</taxon>
        <taxon>Bacteroides</taxon>
    </lineage>
</organism>